<reference evidence="8" key="4">
    <citation type="submission" date="2025-09" db="UniProtKB">
        <authorList>
            <consortium name="Ensembl"/>
        </authorList>
    </citation>
    <scope>IDENTIFICATION</scope>
</reference>
<dbReference type="GO" id="GO:0005886">
    <property type="term" value="C:plasma membrane"/>
    <property type="evidence" value="ECO:0007669"/>
    <property type="project" value="TreeGrafter"/>
</dbReference>
<dbReference type="PANTHER" id="PTHR46784:SF1">
    <property type="entry name" value="KILLER CELL LECTIN-LIKE RECEPTOR SUBFAMILY B MEMBER 1"/>
    <property type="match status" value="1"/>
</dbReference>
<dbReference type="Pfam" id="PF00059">
    <property type="entry name" value="Lectin_C"/>
    <property type="match status" value="1"/>
</dbReference>
<protein>
    <recommendedName>
        <fullName evidence="7">C-type lectin domain-containing protein</fullName>
    </recommendedName>
</protein>
<evidence type="ECO:0000256" key="6">
    <source>
        <dbReference type="SAM" id="Phobius"/>
    </source>
</evidence>
<feature type="transmembrane region" description="Helical" evidence="6">
    <location>
        <begin position="7"/>
        <end position="30"/>
    </location>
</feature>
<dbReference type="GO" id="GO:0009986">
    <property type="term" value="C:cell surface"/>
    <property type="evidence" value="ECO:0007669"/>
    <property type="project" value="TreeGrafter"/>
</dbReference>
<dbReference type="AlphaFoldDB" id="K7F399"/>
<keyword evidence="2" id="KW-0430">Lectin</keyword>
<keyword evidence="5" id="KW-1015">Disulfide bond</keyword>
<feature type="domain" description="C-type lectin" evidence="7">
    <location>
        <begin position="67"/>
        <end position="176"/>
    </location>
</feature>
<evidence type="ECO:0000256" key="5">
    <source>
        <dbReference type="ARBA" id="ARBA00023157"/>
    </source>
</evidence>
<dbReference type="GO" id="GO:0042269">
    <property type="term" value="P:regulation of natural killer cell mediated cytotoxicity"/>
    <property type="evidence" value="ECO:0007669"/>
    <property type="project" value="TreeGrafter"/>
</dbReference>
<comment type="subcellular location">
    <subcellularLocation>
        <location evidence="1">Membrane</location>
        <topology evidence="1">Single-pass type II membrane protein</topology>
    </subcellularLocation>
</comment>
<dbReference type="InterPro" id="IPR016186">
    <property type="entry name" value="C-type_lectin-like/link_sf"/>
</dbReference>
<name>K7F399_PELSI</name>
<evidence type="ECO:0000256" key="1">
    <source>
        <dbReference type="ARBA" id="ARBA00004606"/>
    </source>
</evidence>
<evidence type="ECO:0000259" key="7">
    <source>
        <dbReference type="PROSITE" id="PS50041"/>
    </source>
</evidence>
<evidence type="ECO:0000313" key="8">
    <source>
        <dbReference type="Ensembl" id="ENSPSIP00000002509.1"/>
    </source>
</evidence>
<dbReference type="Ensembl" id="ENSPSIT00000002518.1">
    <property type="protein sequence ID" value="ENSPSIP00000002509.1"/>
    <property type="gene ID" value="ENSPSIG00000002465.1"/>
</dbReference>
<dbReference type="PANTHER" id="PTHR46784">
    <property type="entry name" value="KILLER CELL LECTIN-LIKE RECEPTOR SUBFAMILY B MEMBER 1"/>
    <property type="match status" value="1"/>
</dbReference>
<dbReference type="InterPro" id="IPR051527">
    <property type="entry name" value="KLR_subfamily_B"/>
</dbReference>
<keyword evidence="4 6" id="KW-1133">Transmembrane helix</keyword>
<dbReference type="InterPro" id="IPR016187">
    <property type="entry name" value="CTDL_fold"/>
</dbReference>
<reference evidence="9" key="1">
    <citation type="submission" date="2011-10" db="EMBL/GenBank/DDBJ databases">
        <authorList>
            <consortium name="Soft-shell Turtle Genome Consortium"/>
        </authorList>
    </citation>
    <scope>NUCLEOTIDE SEQUENCE [LARGE SCALE GENOMIC DNA]</scope>
    <source>
        <strain evidence="9">Daiwa-1</strain>
    </source>
</reference>
<dbReference type="PROSITE" id="PS50041">
    <property type="entry name" value="C_TYPE_LECTIN_2"/>
    <property type="match status" value="1"/>
</dbReference>
<evidence type="ECO:0000256" key="2">
    <source>
        <dbReference type="ARBA" id="ARBA00022734"/>
    </source>
</evidence>
<keyword evidence="6" id="KW-0812">Transmembrane</keyword>
<organism evidence="8 9">
    <name type="scientific">Pelodiscus sinensis</name>
    <name type="common">Chinese softshell turtle</name>
    <name type="synonym">Trionyx sinensis</name>
    <dbReference type="NCBI Taxonomy" id="13735"/>
    <lineage>
        <taxon>Eukaryota</taxon>
        <taxon>Metazoa</taxon>
        <taxon>Chordata</taxon>
        <taxon>Craniata</taxon>
        <taxon>Vertebrata</taxon>
        <taxon>Euteleostomi</taxon>
        <taxon>Archelosauria</taxon>
        <taxon>Testudinata</taxon>
        <taxon>Testudines</taxon>
        <taxon>Cryptodira</taxon>
        <taxon>Trionychia</taxon>
        <taxon>Trionychidae</taxon>
        <taxon>Pelodiscus</taxon>
    </lineage>
</organism>
<proteinExistence type="predicted"/>
<dbReference type="GO" id="GO:0030246">
    <property type="term" value="F:carbohydrate binding"/>
    <property type="evidence" value="ECO:0007669"/>
    <property type="project" value="UniProtKB-KW"/>
</dbReference>
<keyword evidence="9" id="KW-1185">Reference proteome</keyword>
<dbReference type="InterPro" id="IPR001304">
    <property type="entry name" value="C-type_lectin-like"/>
</dbReference>
<dbReference type="eggNOG" id="KOG4297">
    <property type="taxonomic scope" value="Eukaryota"/>
</dbReference>
<dbReference type="GeneTree" id="ENSGT00940000154685"/>
<sequence>CPRWHRTALGLGWAGNLILLGAVMALAVLVSQYPSQNPQTPGVPQSTERSHSRGAGCKLCPRHWVPHRDKCYWLSDGSKYWSRGRDDCSRKRSRLLVIQDWKEMAFIQNIRRDQNPVWIGLNITSPGSNWTWVDGSLLNQTLFTVSGPAEENSCAAIENNQIQSEICNTDFKWICQKADGHPSPSGTS</sequence>
<reference evidence="9" key="2">
    <citation type="journal article" date="2013" name="Nat. Genet.">
        <title>The draft genomes of soft-shell turtle and green sea turtle yield insights into the development and evolution of the turtle-specific body plan.</title>
        <authorList>
            <person name="Wang Z."/>
            <person name="Pascual-Anaya J."/>
            <person name="Zadissa A."/>
            <person name="Li W."/>
            <person name="Niimura Y."/>
            <person name="Huang Z."/>
            <person name="Li C."/>
            <person name="White S."/>
            <person name="Xiong Z."/>
            <person name="Fang D."/>
            <person name="Wang B."/>
            <person name="Ming Y."/>
            <person name="Chen Y."/>
            <person name="Zheng Y."/>
            <person name="Kuraku S."/>
            <person name="Pignatelli M."/>
            <person name="Herrero J."/>
            <person name="Beal K."/>
            <person name="Nozawa M."/>
            <person name="Li Q."/>
            <person name="Wang J."/>
            <person name="Zhang H."/>
            <person name="Yu L."/>
            <person name="Shigenobu S."/>
            <person name="Wang J."/>
            <person name="Liu J."/>
            <person name="Flicek P."/>
            <person name="Searle S."/>
            <person name="Wang J."/>
            <person name="Kuratani S."/>
            <person name="Yin Y."/>
            <person name="Aken B."/>
            <person name="Zhang G."/>
            <person name="Irie N."/>
        </authorList>
    </citation>
    <scope>NUCLEOTIDE SEQUENCE [LARGE SCALE GENOMIC DNA]</scope>
    <source>
        <strain evidence="9">Daiwa-1</strain>
    </source>
</reference>
<dbReference type="SUPFAM" id="SSF56436">
    <property type="entry name" value="C-type lectin-like"/>
    <property type="match status" value="1"/>
</dbReference>
<dbReference type="Proteomes" id="UP000007267">
    <property type="component" value="Unassembled WGS sequence"/>
</dbReference>
<dbReference type="CDD" id="cd03593">
    <property type="entry name" value="CLECT_NK_receptors_like"/>
    <property type="match status" value="1"/>
</dbReference>
<dbReference type="SMART" id="SM00034">
    <property type="entry name" value="CLECT"/>
    <property type="match status" value="1"/>
</dbReference>
<keyword evidence="3" id="KW-0735">Signal-anchor</keyword>
<dbReference type="HOGENOM" id="CLU_049894_8_2_1"/>
<dbReference type="InterPro" id="IPR033992">
    <property type="entry name" value="NKR-like_CTLD"/>
</dbReference>
<dbReference type="EMBL" id="AGCU01140089">
    <property type="status" value="NOT_ANNOTATED_CDS"/>
    <property type="molecule type" value="Genomic_DNA"/>
</dbReference>
<reference evidence="8" key="3">
    <citation type="submission" date="2025-08" db="UniProtKB">
        <authorList>
            <consortium name="Ensembl"/>
        </authorList>
    </citation>
    <scope>IDENTIFICATION</scope>
</reference>
<evidence type="ECO:0000256" key="4">
    <source>
        <dbReference type="ARBA" id="ARBA00022989"/>
    </source>
</evidence>
<evidence type="ECO:0000313" key="9">
    <source>
        <dbReference type="Proteomes" id="UP000007267"/>
    </source>
</evidence>
<accession>K7F399</accession>
<dbReference type="GO" id="GO:0038023">
    <property type="term" value="F:signaling receptor activity"/>
    <property type="evidence" value="ECO:0007669"/>
    <property type="project" value="TreeGrafter"/>
</dbReference>
<keyword evidence="6" id="KW-0472">Membrane</keyword>
<evidence type="ECO:0000256" key="3">
    <source>
        <dbReference type="ARBA" id="ARBA00022968"/>
    </source>
</evidence>
<dbReference type="OMA" id="MSRDIVY"/>
<dbReference type="Gene3D" id="3.10.100.10">
    <property type="entry name" value="Mannose-Binding Protein A, subunit A"/>
    <property type="match status" value="1"/>
</dbReference>